<reference evidence="1" key="1">
    <citation type="submission" date="2021-08" db="EMBL/GenBank/DDBJ databases">
        <title>The first chromosome-level gecko genome reveals the dynamic sex chromosomes of Neotropical dwarf geckos (Sphaerodactylidae: Sphaerodactylus).</title>
        <authorList>
            <person name="Pinto B.J."/>
            <person name="Keating S.E."/>
            <person name="Gamble T."/>
        </authorList>
    </citation>
    <scope>NUCLEOTIDE SEQUENCE</scope>
    <source>
        <strain evidence="1">TG3544</strain>
    </source>
</reference>
<evidence type="ECO:0000313" key="1">
    <source>
        <dbReference type="EMBL" id="KAH8013419.1"/>
    </source>
</evidence>
<proteinExistence type="predicted"/>
<sequence length="983" mass="108411">MVDLPPLPTSVLATVGSFAGDLEIRIFPAGPRMAKTASIKRHKVLSSGRLAGTTKITCNKKQAALRKTVHSDAESGYSLYSTDSEDQVATIHNGLDRCAALLKDILQNESERTEPVRQPSGKPSRVKTTSGPLLSKANGAKKRGPKKTTVSMHVHKEIVPVSNRKPASAGKTAGEKERTPVGTEQPPAQTIQVPSTQHSPVIHQKLCDHVQTQMSLLNIQPPQKSIGIPEVPLCTIPENECQSVAAFNCRLPTSTPTLSPQHMANPSGVQSVSNLCDFKGVSTDNYNQCTPQMGFPPAGFSVSASVAPVQPVPMCSALPHVLQTVPNNPTNPTVFVTAGSKEAVSDQGRQEQRLKEADLIRCIQAHLALLQALEKENECKNVKEKFQTVDLIQAQLTNFQGETVEEHSEDTLSEEEDVDGVDLAPVRDTSCQTTFDQAALKPQQKTIQETAKKMKTVKYFLKELKALLTDHDDSEILRLLGEVEDCISFLPAAVDSSNVQAEIALALQPLRSENAQLRRRLRILNQQLKEQKRAVKECSLNDNIEFISLQSLNRTLQNQLKESVKSIESLQNKNEELIKILEDQRGEDKRLTRIIHEREQELLEKKQQYDIESTKLKMEADEMLANMKSFQYKVEAAEKETQILGITLRQRDAEVNRLRELTRALQGSMSKLLSDLTMDTKPKPGKSLSKALLEIHEKQLQPDMYPLSASIMSYLKNVETDPVRVNTEPCSKGEMKEADQMYDRAAEHSPQKSPVAQAVLASTNMFTFLKPDVEAASDLSTLVGGDKPDETVYIPLTSSPSKRSAATAAAGRCSMSVQDPKSLDPDFGWADSKRPSRFGMSGEAEVFDKFSGVCAIKKTVENKFENTRRTGMLEDKRLQMQPREITNGAAKEILDNPDRLQSDKFFCTPISHCKGNVQKKGSGISVPDSSFSTLDGLSKKSGWTVSSFSTFTSQDEEDFKNGLAALDANIARLQKTLQNNLTK</sequence>
<keyword evidence="2" id="KW-1185">Reference proteome</keyword>
<accession>A0ACB8G1M1</accession>
<protein>
    <submittedName>
        <fullName evidence="1">Uncharacterized protein</fullName>
    </submittedName>
</protein>
<comment type="caution">
    <text evidence="1">The sequence shown here is derived from an EMBL/GenBank/DDBJ whole genome shotgun (WGS) entry which is preliminary data.</text>
</comment>
<evidence type="ECO:0000313" key="2">
    <source>
        <dbReference type="Proteomes" id="UP000827872"/>
    </source>
</evidence>
<name>A0ACB8G1M1_9SAUR</name>
<organism evidence="1 2">
    <name type="scientific">Sphaerodactylus townsendi</name>
    <dbReference type="NCBI Taxonomy" id="933632"/>
    <lineage>
        <taxon>Eukaryota</taxon>
        <taxon>Metazoa</taxon>
        <taxon>Chordata</taxon>
        <taxon>Craniata</taxon>
        <taxon>Vertebrata</taxon>
        <taxon>Euteleostomi</taxon>
        <taxon>Lepidosauria</taxon>
        <taxon>Squamata</taxon>
        <taxon>Bifurcata</taxon>
        <taxon>Gekkota</taxon>
        <taxon>Sphaerodactylidae</taxon>
        <taxon>Sphaerodactylus</taxon>
    </lineage>
</organism>
<dbReference type="Proteomes" id="UP000827872">
    <property type="component" value="Linkage Group LG02"/>
</dbReference>
<dbReference type="EMBL" id="CM037615">
    <property type="protein sequence ID" value="KAH8013419.1"/>
    <property type="molecule type" value="Genomic_DNA"/>
</dbReference>
<gene>
    <name evidence="1" type="ORF">K3G42_018826</name>
</gene>